<keyword evidence="4" id="KW-0479">Metal-binding</keyword>
<comment type="subcellular location">
    <subcellularLocation>
        <location evidence="1">Membrane</location>
    </subcellularLocation>
</comment>
<evidence type="ECO:0000256" key="1">
    <source>
        <dbReference type="ARBA" id="ARBA00004370"/>
    </source>
</evidence>
<evidence type="ECO:0000313" key="10">
    <source>
        <dbReference type="Proteomes" id="UP000540656"/>
    </source>
</evidence>
<keyword evidence="3 8" id="KW-0812">Transmembrane</keyword>
<keyword evidence="7 8" id="KW-0472">Membrane</keyword>
<dbReference type="AlphaFoldDB" id="A0A7Y9S537"/>
<dbReference type="GO" id="GO:0016020">
    <property type="term" value="C:membrane"/>
    <property type="evidence" value="ECO:0007669"/>
    <property type="project" value="UniProtKB-SubCell"/>
</dbReference>
<comment type="caution">
    <text evidence="9">The sequence shown here is derived from an EMBL/GenBank/DDBJ whole genome shotgun (WGS) entry which is preliminary data.</text>
</comment>
<sequence>MATPTLVKGSRSTRSTIALKLLMAVTGLVFIGYVLLHMYGNLKVFAGQEAFDEYAHHLRTFGEPMLPYEGLLWVLRVVLLLSVIGHAYAAFALWARASKARTQKYVVKKAVAATLSSKMMRWGGVALLLFVVFHLLHLTTHTINVNGDPESPYERVVSSFQPEQWWVAVVYLLAMIALAMHLRHGVWSASQTLGLTNTAKSRARANFAGVFLAVVIAGGFALVPLSILTGIVD</sequence>
<evidence type="ECO:0000256" key="3">
    <source>
        <dbReference type="ARBA" id="ARBA00022692"/>
    </source>
</evidence>
<feature type="transmembrane region" description="Helical" evidence="8">
    <location>
        <begin position="165"/>
        <end position="186"/>
    </location>
</feature>
<dbReference type="Proteomes" id="UP000540656">
    <property type="component" value="Unassembled WGS sequence"/>
</dbReference>
<evidence type="ECO:0000256" key="7">
    <source>
        <dbReference type="ARBA" id="ARBA00023136"/>
    </source>
</evidence>
<keyword evidence="2" id="KW-0349">Heme</keyword>
<feature type="transmembrane region" description="Helical" evidence="8">
    <location>
        <begin position="21"/>
        <end position="39"/>
    </location>
</feature>
<dbReference type="CDD" id="cd03498">
    <property type="entry name" value="SQR_TypeB_2_TM"/>
    <property type="match status" value="1"/>
</dbReference>
<dbReference type="Gene3D" id="1.20.1300.10">
    <property type="entry name" value="Fumarate reductase/succinate dehydrogenase, transmembrane subunit"/>
    <property type="match status" value="1"/>
</dbReference>
<feature type="transmembrane region" description="Helical" evidence="8">
    <location>
        <begin position="207"/>
        <end position="232"/>
    </location>
</feature>
<dbReference type="GO" id="GO:0046872">
    <property type="term" value="F:metal ion binding"/>
    <property type="evidence" value="ECO:0007669"/>
    <property type="project" value="UniProtKB-KW"/>
</dbReference>
<dbReference type="InterPro" id="IPR000701">
    <property type="entry name" value="SuccDH_FuR_B_TM-su"/>
</dbReference>
<dbReference type="NCBIfam" id="TIGR02046">
    <property type="entry name" value="sdhC_b558_fam"/>
    <property type="match status" value="1"/>
</dbReference>
<dbReference type="RefSeq" id="WP_179503174.1">
    <property type="nucleotide sequence ID" value="NZ_JACCAA010000001.1"/>
</dbReference>
<evidence type="ECO:0000256" key="4">
    <source>
        <dbReference type="ARBA" id="ARBA00022723"/>
    </source>
</evidence>
<proteinExistence type="predicted"/>
<dbReference type="SUPFAM" id="SSF81343">
    <property type="entry name" value="Fumarate reductase respiratory complex transmembrane subunits"/>
    <property type="match status" value="1"/>
</dbReference>
<evidence type="ECO:0000256" key="5">
    <source>
        <dbReference type="ARBA" id="ARBA00022989"/>
    </source>
</evidence>
<dbReference type="InterPro" id="IPR011138">
    <property type="entry name" value="Cytochrome_b-558"/>
</dbReference>
<evidence type="ECO:0000256" key="2">
    <source>
        <dbReference type="ARBA" id="ARBA00022617"/>
    </source>
</evidence>
<reference evidence="9 10" key="1">
    <citation type="submission" date="2020-07" db="EMBL/GenBank/DDBJ databases">
        <title>Sequencing the genomes of 1000 actinobacteria strains.</title>
        <authorList>
            <person name="Klenk H.-P."/>
        </authorList>
    </citation>
    <scope>NUCLEOTIDE SEQUENCE [LARGE SCALE GENOMIC DNA]</scope>
    <source>
        <strain evidence="9 10">DSM 23819</strain>
    </source>
</reference>
<accession>A0A7Y9S537</accession>
<keyword evidence="6" id="KW-0408">Iron</keyword>
<feature type="transmembrane region" description="Helical" evidence="8">
    <location>
        <begin position="73"/>
        <end position="95"/>
    </location>
</feature>
<gene>
    <name evidence="9" type="ORF">BJ980_003141</name>
</gene>
<evidence type="ECO:0000256" key="6">
    <source>
        <dbReference type="ARBA" id="ARBA00023004"/>
    </source>
</evidence>
<evidence type="ECO:0000256" key="8">
    <source>
        <dbReference type="SAM" id="Phobius"/>
    </source>
</evidence>
<dbReference type="InterPro" id="IPR034804">
    <property type="entry name" value="SQR/QFR_C/D"/>
</dbReference>
<keyword evidence="10" id="KW-1185">Reference proteome</keyword>
<evidence type="ECO:0000313" key="9">
    <source>
        <dbReference type="EMBL" id="NYG60218.1"/>
    </source>
</evidence>
<keyword evidence="5 8" id="KW-1133">Transmembrane helix</keyword>
<dbReference type="EMBL" id="JACCAA010000001">
    <property type="protein sequence ID" value="NYG60218.1"/>
    <property type="molecule type" value="Genomic_DNA"/>
</dbReference>
<dbReference type="Pfam" id="PF01127">
    <property type="entry name" value="Sdh_cyt"/>
    <property type="match status" value="1"/>
</dbReference>
<name>A0A7Y9S537_9ACTN</name>
<protein>
    <submittedName>
        <fullName evidence="9">Succinate dehydrogenase / fumarate reductase cytochrome b subunit</fullName>
    </submittedName>
</protein>
<feature type="transmembrane region" description="Helical" evidence="8">
    <location>
        <begin position="125"/>
        <end position="145"/>
    </location>
</feature>
<organism evidence="9 10">
    <name type="scientific">Nocardioides daedukensis</name>
    <dbReference type="NCBI Taxonomy" id="634462"/>
    <lineage>
        <taxon>Bacteria</taxon>
        <taxon>Bacillati</taxon>
        <taxon>Actinomycetota</taxon>
        <taxon>Actinomycetes</taxon>
        <taxon>Propionibacteriales</taxon>
        <taxon>Nocardioidaceae</taxon>
        <taxon>Nocardioides</taxon>
    </lineage>
</organism>